<keyword evidence="2" id="KW-1185">Reference proteome</keyword>
<sequence length="166" mass="19332">MLPQIYQKKCSYHANNYLTYLQIGQKKQNQIGACYECITSNDLSGENLILIKDILNISQDNPISKKYPFLQDKKLVSNILSEYISQEYKDPLKETLTFLGQLKDKVINSIVNIEKSIQQNPQQYFVNKEDLLNSYQEISQKGKFLDFFKDYILESGDQGQDFKISH</sequence>
<dbReference type="KEGG" id="tet:TTHERM_01141630"/>
<dbReference type="HOGENOM" id="CLU_530536_0_0_1"/>
<proteinExistence type="predicted"/>
<name>Q22AY6_TETTS</name>
<reference evidence="2" key="1">
    <citation type="journal article" date="2006" name="PLoS Biol.">
        <title>Macronuclear genome sequence of the ciliate Tetrahymena thermophila, a model eukaryote.</title>
        <authorList>
            <person name="Eisen J.A."/>
            <person name="Coyne R.S."/>
            <person name="Wu M."/>
            <person name="Wu D."/>
            <person name="Thiagarajan M."/>
            <person name="Wortman J.R."/>
            <person name="Badger J.H."/>
            <person name="Ren Q."/>
            <person name="Amedeo P."/>
            <person name="Jones K.M."/>
            <person name="Tallon L.J."/>
            <person name="Delcher A.L."/>
            <person name="Salzberg S.L."/>
            <person name="Silva J.C."/>
            <person name="Haas B.J."/>
            <person name="Majoros W.H."/>
            <person name="Farzad M."/>
            <person name="Carlton J.M."/>
            <person name="Smith R.K. Jr."/>
            <person name="Garg J."/>
            <person name="Pearlman R.E."/>
            <person name="Karrer K.M."/>
            <person name="Sun L."/>
            <person name="Manning G."/>
            <person name="Elde N.C."/>
            <person name="Turkewitz A.P."/>
            <person name="Asai D.J."/>
            <person name="Wilkes D.E."/>
            <person name="Wang Y."/>
            <person name="Cai H."/>
            <person name="Collins K."/>
            <person name="Stewart B.A."/>
            <person name="Lee S.R."/>
            <person name="Wilamowska K."/>
            <person name="Weinberg Z."/>
            <person name="Ruzzo W.L."/>
            <person name="Wloga D."/>
            <person name="Gaertig J."/>
            <person name="Frankel J."/>
            <person name="Tsao C.-C."/>
            <person name="Gorovsky M.A."/>
            <person name="Keeling P.J."/>
            <person name="Waller R.F."/>
            <person name="Patron N.J."/>
            <person name="Cherry J.M."/>
            <person name="Stover N.A."/>
            <person name="Krieger C.J."/>
            <person name="del Toro C."/>
            <person name="Ryder H.F."/>
            <person name="Williamson S.C."/>
            <person name="Barbeau R.A."/>
            <person name="Hamilton E.P."/>
            <person name="Orias E."/>
        </authorList>
    </citation>
    <scope>NUCLEOTIDE SEQUENCE [LARGE SCALE GENOMIC DNA]</scope>
    <source>
        <strain evidence="2">SB210</strain>
    </source>
</reference>
<dbReference type="EMBL" id="GG662685">
    <property type="protein sequence ID" value="EAR82472.2"/>
    <property type="molecule type" value="Genomic_DNA"/>
</dbReference>
<accession>Q22AY6</accession>
<dbReference type="RefSeq" id="XP_001030135.2">
    <property type="nucleotide sequence ID" value="XM_001030135.2"/>
</dbReference>
<evidence type="ECO:0000313" key="2">
    <source>
        <dbReference type="Proteomes" id="UP000009168"/>
    </source>
</evidence>
<protein>
    <submittedName>
        <fullName evidence="1">ADP-ribosylation factor family protein, putative</fullName>
    </submittedName>
</protein>
<dbReference type="Proteomes" id="UP000009168">
    <property type="component" value="Unassembled WGS sequence"/>
</dbReference>
<dbReference type="GeneID" id="7836027"/>
<evidence type="ECO:0000313" key="1">
    <source>
        <dbReference type="EMBL" id="EAR82472.2"/>
    </source>
</evidence>
<organism evidence="1 2">
    <name type="scientific">Tetrahymena thermophila (strain SB210)</name>
    <dbReference type="NCBI Taxonomy" id="312017"/>
    <lineage>
        <taxon>Eukaryota</taxon>
        <taxon>Sar</taxon>
        <taxon>Alveolata</taxon>
        <taxon>Ciliophora</taxon>
        <taxon>Intramacronucleata</taxon>
        <taxon>Oligohymenophorea</taxon>
        <taxon>Hymenostomatida</taxon>
        <taxon>Tetrahymenina</taxon>
        <taxon>Tetrahymenidae</taxon>
        <taxon>Tetrahymena</taxon>
    </lineage>
</organism>
<dbReference type="AlphaFoldDB" id="Q22AY6"/>
<gene>
    <name evidence="1" type="ORF">TTHERM_01141630</name>
</gene>
<dbReference type="InParanoid" id="Q22AY6"/>